<reference evidence="1" key="1">
    <citation type="submission" date="2020-04" db="EMBL/GenBank/DDBJ databases">
        <authorList>
            <person name="Chiriac C."/>
            <person name="Salcher M."/>
            <person name="Ghai R."/>
            <person name="Kavagutti S V."/>
        </authorList>
    </citation>
    <scope>NUCLEOTIDE SEQUENCE</scope>
</reference>
<proteinExistence type="predicted"/>
<evidence type="ECO:0000313" key="1">
    <source>
        <dbReference type="EMBL" id="CAB4134592.1"/>
    </source>
</evidence>
<name>A0A6J5LM25_9CAUD</name>
<gene>
    <name evidence="1" type="ORF">UFOVP280_15</name>
</gene>
<accession>A0A6J5LM25</accession>
<protein>
    <submittedName>
        <fullName evidence="1">Uncharacterized protein</fullName>
    </submittedName>
</protein>
<organism evidence="1">
    <name type="scientific">uncultured Caudovirales phage</name>
    <dbReference type="NCBI Taxonomy" id="2100421"/>
    <lineage>
        <taxon>Viruses</taxon>
        <taxon>Duplodnaviria</taxon>
        <taxon>Heunggongvirae</taxon>
        <taxon>Uroviricota</taxon>
        <taxon>Caudoviricetes</taxon>
        <taxon>Peduoviridae</taxon>
        <taxon>Maltschvirus</taxon>
        <taxon>Maltschvirus maltsch</taxon>
    </lineage>
</organism>
<dbReference type="EMBL" id="LR796288">
    <property type="protein sequence ID" value="CAB4134592.1"/>
    <property type="molecule type" value="Genomic_DNA"/>
</dbReference>
<sequence length="64" mass="7740">MKTAVEFYREELNALVSFKESKFKTEQEIFEQAKEMEKQQIIDAFELWRTGSGEKYYNETFKSE</sequence>